<feature type="coiled-coil region" evidence="1">
    <location>
        <begin position="182"/>
        <end position="209"/>
    </location>
</feature>
<evidence type="ECO:0000256" key="1">
    <source>
        <dbReference type="SAM" id="Coils"/>
    </source>
</evidence>
<evidence type="ECO:0000259" key="3">
    <source>
        <dbReference type="PROSITE" id="PS51178"/>
    </source>
</evidence>
<dbReference type="Gene3D" id="3.30.10.20">
    <property type="match status" value="1"/>
</dbReference>
<dbReference type="Pfam" id="PF03793">
    <property type="entry name" value="PASTA"/>
    <property type="match status" value="1"/>
</dbReference>
<reference evidence="4 5" key="1">
    <citation type="journal article" date="2019" name="Nat. Med.">
        <title>A library of human gut bacterial isolates paired with longitudinal multiomics data enables mechanistic microbiome research.</title>
        <authorList>
            <person name="Poyet M."/>
            <person name="Groussin M."/>
            <person name="Gibbons S.M."/>
            <person name="Avila-Pacheco J."/>
            <person name="Jiang X."/>
            <person name="Kearney S.M."/>
            <person name="Perrotta A.R."/>
            <person name="Berdy B."/>
            <person name="Zhao S."/>
            <person name="Lieberman T.D."/>
            <person name="Swanson P.K."/>
            <person name="Smith M."/>
            <person name="Roesemann S."/>
            <person name="Alexander J.E."/>
            <person name="Rich S.A."/>
            <person name="Livny J."/>
            <person name="Vlamakis H."/>
            <person name="Clish C."/>
            <person name="Bullock K."/>
            <person name="Deik A."/>
            <person name="Scott J."/>
            <person name="Pierce K.A."/>
            <person name="Xavier R.J."/>
            <person name="Alm E.J."/>
        </authorList>
    </citation>
    <scope>NUCLEOTIDE SEQUENCE [LARGE SCALE GENOMIC DNA]</scope>
    <source>
        <strain evidence="4 5">BIOML-A190</strain>
    </source>
</reference>
<feature type="chain" id="PRO_5038635590" evidence="2">
    <location>
        <begin position="28"/>
        <end position="284"/>
    </location>
</feature>
<dbReference type="EMBL" id="WDLT01000004">
    <property type="protein sequence ID" value="KAB5746940.1"/>
    <property type="molecule type" value="Genomic_DNA"/>
</dbReference>
<feature type="domain" description="PASTA" evidence="3">
    <location>
        <begin position="30"/>
        <end position="95"/>
    </location>
</feature>
<proteinExistence type="predicted"/>
<evidence type="ECO:0000256" key="2">
    <source>
        <dbReference type="SAM" id="SignalP"/>
    </source>
</evidence>
<dbReference type="SMART" id="SM00740">
    <property type="entry name" value="PASTA"/>
    <property type="match status" value="1"/>
</dbReference>
<protein>
    <submittedName>
        <fullName evidence="4">PASTA domain-containing protein</fullName>
    </submittedName>
</protein>
<dbReference type="PROSITE" id="PS51257">
    <property type="entry name" value="PROKAR_LIPOPROTEIN"/>
    <property type="match status" value="1"/>
</dbReference>
<name>A0A7J5MXZ3_BIFAD</name>
<dbReference type="InterPro" id="IPR005543">
    <property type="entry name" value="PASTA_dom"/>
</dbReference>
<feature type="signal peptide" evidence="2">
    <location>
        <begin position="1"/>
        <end position="27"/>
    </location>
</feature>
<sequence>MNDARRERTMKRMIAAICAAIMLCGLAGCGTATMPDVTGMSITDARSKLNSAGFYSVDVKDMNGKAAFDGKIQSQKPKAGKEASTSDQVELVVKSAADQAQEAVDASKKLKQAAEDVKGKDAVEAIKTLQDMSAVGSIKDKNGADVSEQRITDDEANGVKWVVTDASAHTITSQTIDLVVDTEANMAAAQAQEQQKQQLEQKLSTTAALAACREYGKQLYPYGFKTHDIAGVIQDFTPSDENTWFYKATADVTNAFGAKQKGLTYECSVTGTTDAPQVVDFNVY</sequence>
<organism evidence="4 5">
    <name type="scientific">Bifidobacterium adolescentis</name>
    <dbReference type="NCBI Taxonomy" id="1680"/>
    <lineage>
        <taxon>Bacteria</taxon>
        <taxon>Bacillati</taxon>
        <taxon>Actinomycetota</taxon>
        <taxon>Actinomycetes</taxon>
        <taxon>Bifidobacteriales</taxon>
        <taxon>Bifidobacteriaceae</taxon>
        <taxon>Bifidobacterium</taxon>
    </lineage>
</organism>
<gene>
    <name evidence="4" type="ORF">GA752_04990</name>
</gene>
<dbReference type="CDD" id="cd06577">
    <property type="entry name" value="PASTA_pknB"/>
    <property type="match status" value="1"/>
</dbReference>
<evidence type="ECO:0000313" key="5">
    <source>
        <dbReference type="Proteomes" id="UP000437631"/>
    </source>
</evidence>
<comment type="caution">
    <text evidence="4">The sequence shown here is derived from an EMBL/GenBank/DDBJ whole genome shotgun (WGS) entry which is preliminary data.</text>
</comment>
<keyword evidence="1" id="KW-0175">Coiled coil</keyword>
<dbReference type="AlphaFoldDB" id="A0A7J5MXZ3"/>
<dbReference type="Proteomes" id="UP000437631">
    <property type="component" value="Unassembled WGS sequence"/>
</dbReference>
<keyword evidence="2" id="KW-0732">Signal</keyword>
<evidence type="ECO:0000313" key="4">
    <source>
        <dbReference type="EMBL" id="KAB5746940.1"/>
    </source>
</evidence>
<dbReference type="PROSITE" id="PS51178">
    <property type="entry name" value="PASTA"/>
    <property type="match status" value="1"/>
</dbReference>
<accession>A0A7J5MXZ3</accession>